<proteinExistence type="predicted"/>
<name>A0A4Y8S2Z4_9SPHI</name>
<accession>A0A4Y8S2Z4</accession>
<organism evidence="1 2">
    <name type="scientific">Mucilaginibacter psychrotolerans</name>
    <dbReference type="NCBI Taxonomy" id="1524096"/>
    <lineage>
        <taxon>Bacteria</taxon>
        <taxon>Pseudomonadati</taxon>
        <taxon>Bacteroidota</taxon>
        <taxon>Sphingobacteriia</taxon>
        <taxon>Sphingobacteriales</taxon>
        <taxon>Sphingobacteriaceae</taxon>
        <taxon>Mucilaginibacter</taxon>
    </lineage>
</organism>
<dbReference type="RefSeq" id="WP_133236470.1">
    <property type="nucleotide sequence ID" value="NZ_SOZE01000047.1"/>
</dbReference>
<evidence type="ECO:0000313" key="2">
    <source>
        <dbReference type="Proteomes" id="UP000297540"/>
    </source>
</evidence>
<evidence type="ECO:0000313" key="1">
    <source>
        <dbReference type="EMBL" id="TFF33378.1"/>
    </source>
</evidence>
<comment type="caution">
    <text evidence="1">The sequence shown here is derived from an EMBL/GenBank/DDBJ whole genome shotgun (WGS) entry which is preliminary data.</text>
</comment>
<dbReference type="Proteomes" id="UP000297540">
    <property type="component" value="Unassembled WGS sequence"/>
</dbReference>
<reference evidence="1 2" key="1">
    <citation type="journal article" date="2017" name="Int. J. Syst. Evol. Microbiol.">
        <title>Mucilaginibacterpsychrotolerans sp. nov., isolated from peatlands.</title>
        <authorList>
            <person name="Deng Y."/>
            <person name="Shen L."/>
            <person name="Xu B."/>
            <person name="Liu Y."/>
            <person name="Gu Z."/>
            <person name="Liu H."/>
            <person name="Zhou Y."/>
        </authorList>
    </citation>
    <scope>NUCLEOTIDE SEQUENCE [LARGE SCALE GENOMIC DNA]</scope>
    <source>
        <strain evidence="1 2">NH7-4</strain>
    </source>
</reference>
<sequence>MTDKRVNVQASFNAFFRSQLEYRLTYAFGNLDDNILKYFWCDGIYEPLINVDFTSRNITSIKKITTWAWIGTKGEHQYIMIIKLGRRSRRRALKGSDLSDCMPEADKFDWVDIDVVNQVITLQLE</sequence>
<gene>
    <name evidence="1" type="ORF">E2R66_26330</name>
</gene>
<dbReference type="OrthoDB" id="798785at2"/>
<dbReference type="AlphaFoldDB" id="A0A4Y8S2Z4"/>
<protein>
    <submittedName>
        <fullName evidence="1">Uncharacterized protein</fullName>
    </submittedName>
</protein>
<keyword evidence="2" id="KW-1185">Reference proteome</keyword>
<dbReference type="EMBL" id="SOZE01000047">
    <property type="protein sequence ID" value="TFF33378.1"/>
    <property type="molecule type" value="Genomic_DNA"/>
</dbReference>